<dbReference type="Gene3D" id="3.40.50.300">
    <property type="entry name" value="P-loop containing nucleotide triphosphate hydrolases"/>
    <property type="match status" value="1"/>
</dbReference>
<dbReference type="InterPro" id="IPR011646">
    <property type="entry name" value="KAP_P-loop"/>
</dbReference>
<evidence type="ECO:0000313" key="3">
    <source>
        <dbReference type="Proteomes" id="UP001261624"/>
    </source>
</evidence>
<dbReference type="RefSeq" id="WP_311687066.1">
    <property type="nucleotide sequence ID" value="NZ_JAVRHM010000027.1"/>
</dbReference>
<feature type="domain" description="KAP NTPase" evidence="1">
    <location>
        <begin position="27"/>
        <end position="335"/>
    </location>
</feature>
<gene>
    <name evidence="2" type="ORF">RM549_17180</name>
</gene>
<dbReference type="SUPFAM" id="SSF52540">
    <property type="entry name" value="P-loop containing nucleoside triphosphate hydrolases"/>
    <property type="match status" value="1"/>
</dbReference>
<dbReference type="InterPro" id="IPR027417">
    <property type="entry name" value="P-loop_NTPase"/>
</dbReference>
<protein>
    <submittedName>
        <fullName evidence="2">P-loop NTPase fold protein</fullName>
    </submittedName>
</protein>
<reference evidence="2 3" key="1">
    <citation type="submission" date="2023-09" db="EMBL/GenBank/DDBJ databases">
        <authorList>
            <person name="Rey-Velasco X."/>
        </authorList>
    </citation>
    <scope>NUCLEOTIDE SEQUENCE [LARGE SCALE GENOMIC DNA]</scope>
    <source>
        <strain evidence="2 3">F188</strain>
    </source>
</reference>
<organism evidence="2 3">
    <name type="scientific">Autumnicola patrickiae</name>
    <dbReference type="NCBI Taxonomy" id="3075591"/>
    <lineage>
        <taxon>Bacteria</taxon>
        <taxon>Pseudomonadati</taxon>
        <taxon>Bacteroidota</taxon>
        <taxon>Flavobacteriia</taxon>
        <taxon>Flavobacteriales</taxon>
        <taxon>Flavobacteriaceae</taxon>
        <taxon>Autumnicola</taxon>
    </lineage>
</organism>
<sequence>MVFKELSVKNESDRFEEHLLTEENERIILSGIFGIGKTYFIEKFFQDKEEGFISIKLNPVNYSVSGNQDIFELIKFDIGFQLFSLNPDFEKVEIDTFLAGQFYLVENYRSVIQTLAKNLSKLDKRLNAIVNSTIKLGEKIDTYKEERSVDEEKELKNFLKFFKLKKGTYREEDNISELIYYLVQTLKATHPDKKIVLTIDDLDRIDPEHIFRILNVFSSHFDFYDYENENKFGFDKVVLICDINNIREIFRSRYGSDIDFSGYIDKFYSTEIFHYTFSSVIVENLNKFFKSIKTDHSIIQEYFSLGHENFYTNELKYILQHFINANCLSTRTLVNFLNKKYRFPNYTLETDDNAIYSTETPIFGALDLLENLMGGKEELLKALEKAIEKYPRKELSPYQSFWDSRIGNLIMLIDNERHNFQLSGETRIYESDK</sequence>
<keyword evidence="3" id="KW-1185">Reference proteome</keyword>
<dbReference type="EMBL" id="JAVRHM010000027">
    <property type="protein sequence ID" value="MDT0691530.1"/>
    <property type="molecule type" value="Genomic_DNA"/>
</dbReference>
<dbReference type="Pfam" id="PF07693">
    <property type="entry name" value="KAP_NTPase"/>
    <property type="match status" value="1"/>
</dbReference>
<accession>A0ABU3E6F2</accession>
<evidence type="ECO:0000313" key="2">
    <source>
        <dbReference type="EMBL" id="MDT0691530.1"/>
    </source>
</evidence>
<name>A0ABU3E6F2_9FLAO</name>
<evidence type="ECO:0000259" key="1">
    <source>
        <dbReference type="Pfam" id="PF07693"/>
    </source>
</evidence>
<proteinExistence type="predicted"/>
<dbReference type="Proteomes" id="UP001261624">
    <property type="component" value="Unassembled WGS sequence"/>
</dbReference>
<comment type="caution">
    <text evidence="2">The sequence shown here is derived from an EMBL/GenBank/DDBJ whole genome shotgun (WGS) entry which is preliminary data.</text>
</comment>